<sequence>MSRRFGCFTERALNQTKRYPHRATLKHSVLHITHVKKMSVSSEVSSPRAHVCRMSGLRAETAPCGQQGRRRTPYPSHRSDPVWCTQQCCQPRQHNDVTYDRMWDS</sequence>
<dbReference type="Proteomes" id="UP000822688">
    <property type="component" value="Chromosome 2"/>
</dbReference>
<proteinExistence type="predicted"/>
<organism evidence="1 2">
    <name type="scientific">Ceratodon purpureus</name>
    <name type="common">Fire moss</name>
    <name type="synonym">Dicranum purpureum</name>
    <dbReference type="NCBI Taxonomy" id="3225"/>
    <lineage>
        <taxon>Eukaryota</taxon>
        <taxon>Viridiplantae</taxon>
        <taxon>Streptophyta</taxon>
        <taxon>Embryophyta</taxon>
        <taxon>Bryophyta</taxon>
        <taxon>Bryophytina</taxon>
        <taxon>Bryopsida</taxon>
        <taxon>Dicranidae</taxon>
        <taxon>Pseudoditrichales</taxon>
        <taxon>Ditrichaceae</taxon>
        <taxon>Ceratodon</taxon>
    </lineage>
</organism>
<keyword evidence="2" id="KW-1185">Reference proteome</keyword>
<dbReference type="EMBL" id="CM026422">
    <property type="protein sequence ID" value="KAG0587147.1"/>
    <property type="molecule type" value="Genomic_DNA"/>
</dbReference>
<protein>
    <submittedName>
        <fullName evidence="1">Uncharacterized protein</fullName>
    </submittedName>
</protein>
<evidence type="ECO:0000313" key="1">
    <source>
        <dbReference type="EMBL" id="KAG0587147.1"/>
    </source>
</evidence>
<reference evidence="1" key="1">
    <citation type="submission" date="2020-06" db="EMBL/GenBank/DDBJ databases">
        <title>WGS assembly of Ceratodon purpureus strain R40.</title>
        <authorList>
            <person name="Carey S.B."/>
            <person name="Jenkins J."/>
            <person name="Shu S."/>
            <person name="Lovell J.T."/>
            <person name="Sreedasyam A."/>
            <person name="Maumus F."/>
            <person name="Tiley G.P."/>
            <person name="Fernandez-Pozo N."/>
            <person name="Barry K."/>
            <person name="Chen C."/>
            <person name="Wang M."/>
            <person name="Lipzen A."/>
            <person name="Daum C."/>
            <person name="Saski C.A."/>
            <person name="Payton A.C."/>
            <person name="Mcbreen J.C."/>
            <person name="Conrad R.E."/>
            <person name="Kollar L.M."/>
            <person name="Olsson S."/>
            <person name="Huttunen S."/>
            <person name="Landis J.B."/>
            <person name="Wickett N.J."/>
            <person name="Johnson M.G."/>
            <person name="Rensing S.A."/>
            <person name="Grimwood J."/>
            <person name="Schmutz J."/>
            <person name="Mcdaniel S.F."/>
        </authorList>
    </citation>
    <scope>NUCLEOTIDE SEQUENCE</scope>
    <source>
        <strain evidence="1">R40</strain>
    </source>
</reference>
<name>A0A8T0IVE4_CERPU</name>
<dbReference type="AlphaFoldDB" id="A0A8T0IVE4"/>
<comment type="caution">
    <text evidence="1">The sequence shown here is derived from an EMBL/GenBank/DDBJ whole genome shotgun (WGS) entry which is preliminary data.</text>
</comment>
<evidence type="ECO:0000313" key="2">
    <source>
        <dbReference type="Proteomes" id="UP000822688"/>
    </source>
</evidence>
<gene>
    <name evidence="1" type="ORF">KC19_2G143200</name>
</gene>
<accession>A0A8T0IVE4</accession>